<keyword evidence="2" id="KW-1185">Reference proteome</keyword>
<evidence type="ECO:0000313" key="2">
    <source>
        <dbReference type="Proteomes" id="UP000316621"/>
    </source>
</evidence>
<protein>
    <submittedName>
        <fullName evidence="1">Uncharacterized protein</fullName>
    </submittedName>
</protein>
<dbReference type="Gramene" id="RZC78664">
    <property type="protein sequence ID" value="RZC78664"/>
    <property type="gene ID" value="C5167_002880"/>
</dbReference>
<evidence type="ECO:0000313" key="1">
    <source>
        <dbReference type="EMBL" id="RZC78664.1"/>
    </source>
</evidence>
<name>A0A4Y7KZE4_PAPSO</name>
<organism evidence="1 2">
    <name type="scientific">Papaver somniferum</name>
    <name type="common">Opium poppy</name>
    <dbReference type="NCBI Taxonomy" id="3469"/>
    <lineage>
        <taxon>Eukaryota</taxon>
        <taxon>Viridiplantae</taxon>
        <taxon>Streptophyta</taxon>
        <taxon>Embryophyta</taxon>
        <taxon>Tracheophyta</taxon>
        <taxon>Spermatophyta</taxon>
        <taxon>Magnoliopsida</taxon>
        <taxon>Ranunculales</taxon>
        <taxon>Papaveraceae</taxon>
        <taxon>Papaveroideae</taxon>
        <taxon>Papaver</taxon>
    </lineage>
</organism>
<accession>A0A4Y7KZE4</accession>
<proteinExistence type="predicted"/>
<dbReference type="Proteomes" id="UP000316621">
    <property type="component" value="Chromosome 9"/>
</dbReference>
<dbReference type="AlphaFoldDB" id="A0A4Y7KZE4"/>
<reference evidence="1 2" key="1">
    <citation type="journal article" date="2018" name="Science">
        <title>The opium poppy genome and morphinan production.</title>
        <authorList>
            <person name="Guo L."/>
            <person name="Winzer T."/>
            <person name="Yang X."/>
            <person name="Li Y."/>
            <person name="Ning Z."/>
            <person name="He Z."/>
            <person name="Teodor R."/>
            <person name="Lu Y."/>
            <person name="Bowser T.A."/>
            <person name="Graham I.A."/>
            <person name="Ye K."/>
        </authorList>
    </citation>
    <scope>NUCLEOTIDE SEQUENCE [LARGE SCALE GENOMIC DNA]</scope>
    <source>
        <strain evidence="2">cv. HN1</strain>
        <tissue evidence="1">Leaves</tissue>
    </source>
</reference>
<sequence length="67" mass="7551">MGSSAESSNSKGTKREFSTPINFGLCLFRSYIEMQRKFCSDGKTWKGDGLVVNRLRVVLSICSMFFT</sequence>
<gene>
    <name evidence="1" type="ORF">C5167_002880</name>
</gene>
<dbReference type="EMBL" id="CM010723">
    <property type="protein sequence ID" value="RZC78664.1"/>
    <property type="molecule type" value="Genomic_DNA"/>
</dbReference>